<protein>
    <recommendedName>
        <fullName evidence="4">DoxX-like family protein</fullName>
    </recommendedName>
</protein>
<keyword evidence="1" id="KW-0472">Membrane</keyword>
<dbReference type="Proteomes" id="UP000192393">
    <property type="component" value="Unassembled WGS sequence"/>
</dbReference>
<evidence type="ECO:0000313" key="3">
    <source>
        <dbReference type="Proteomes" id="UP000192393"/>
    </source>
</evidence>
<dbReference type="RefSeq" id="WP_084017246.1">
    <property type="nucleotide sequence ID" value="NZ_FWXS01000005.1"/>
</dbReference>
<dbReference type="STRING" id="1434700.SAMN06296427_10539"/>
<feature type="transmembrane region" description="Helical" evidence="1">
    <location>
        <begin position="6"/>
        <end position="22"/>
    </location>
</feature>
<accession>A0A1W2AS50</accession>
<reference evidence="2 3" key="1">
    <citation type="submission" date="2017-04" db="EMBL/GenBank/DDBJ databases">
        <authorList>
            <person name="Afonso C.L."/>
            <person name="Miller P.J."/>
            <person name="Scott M.A."/>
            <person name="Spackman E."/>
            <person name="Goraichik I."/>
            <person name="Dimitrov K.M."/>
            <person name="Suarez D.L."/>
            <person name="Swayne D.E."/>
        </authorList>
    </citation>
    <scope>NUCLEOTIDE SEQUENCE [LARGE SCALE GENOMIC DNA]</scope>
    <source>
        <strain evidence="2 3">CGMCC 1.12708</strain>
    </source>
</reference>
<keyword evidence="1" id="KW-1133">Transmembrane helix</keyword>
<proteinExistence type="predicted"/>
<name>A0A1W2AS50_9FLAO</name>
<keyword evidence="1" id="KW-0812">Transmembrane</keyword>
<feature type="transmembrane region" description="Helical" evidence="1">
    <location>
        <begin position="57"/>
        <end position="75"/>
    </location>
</feature>
<sequence length="135" mass="15671">MKKITSYLILILSIVLGLYFIYKGINRNLISPCKVYDATSTLPLLYQNLMTSLCQSGYTKIIGVMEVVCGLLLIYPRTRLLGSIIFMPIIINIFLFHLMIDNRMHENVETGIPLLMNIIIFAYYYPKWKSIIWVK</sequence>
<feature type="transmembrane region" description="Helical" evidence="1">
    <location>
        <begin position="107"/>
        <end position="125"/>
    </location>
</feature>
<feature type="transmembrane region" description="Helical" evidence="1">
    <location>
        <begin position="81"/>
        <end position="100"/>
    </location>
</feature>
<gene>
    <name evidence="2" type="ORF">SAMN06296427_10539</name>
</gene>
<dbReference type="OrthoDB" id="1354160at2"/>
<evidence type="ECO:0000313" key="2">
    <source>
        <dbReference type="EMBL" id="SMC63515.1"/>
    </source>
</evidence>
<evidence type="ECO:0000256" key="1">
    <source>
        <dbReference type="SAM" id="Phobius"/>
    </source>
</evidence>
<evidence type="ECO:0008006" key="4">
    <source>
        <dbReference type="Google" id="ProtNLM"/>
    </source>
</evidence>
<dbReference type="AlphaFoldDB" id="A0A1W2AS50"/>
<keyword evidence="3" id="KW-1185">Reference proteome</keyword>
<dbReference type="EMBL" id="FWXS01000005">
    <property type="protein sequence ID" value="SMC63515.1"/>
    <property type="molecule type" value="Genomic_DNA"/>
</dbReference>
<organism evidence="2 3">
    <name type="scientific">Moheibacter sediminis</name>
    <dbReference type="NCBI Taxonomy" id="1434700"/>
    <lineage>
        <taxon>Bacteria</taxon>
        <taxon>Pseudomonadati</taxon>
        <taxon>Bacteroidota</taxon>
        <taxon>Flavobacteriia</taxon>
        <taxon>Flavobacteriales</taxon>
        <taxon>Weeksellaceae</taxon>
        <taxon>Moheibacter</taxon>
    </lineage>
</organism>